<dbReference type="Pfam" id="PF13086">
    <property type="entry name" value="AAA_11"/>
    <property type="match status" value="1"/>
</dbReference>
<feature type="domain" description="Helicase SMUBP-2/HCS1 1B" evidence="14">
    <location>
        <begin position="174"/>
        <end position="290"/>
    </location>
</feature>
<dbReference type="InterPro" id="IPR047187">
    <property type="entry name" value="SF1_C_Upf1"/>
</dbReference>
<dbReference type="GO" id="GO:0003723">
    <property type="term" value="F:RNA binding"/>
    <property type="evidence" value="ECO:0007669"/>
    <property type="project" value="InterPro"/>
</dbReference>
<comment type="caution">
    <text evidence="15">The sequence shown here is derived from an EMBL/GenBank/DDBJ whole genome shotgun (WGS) entry which is preliminary data.</text>
</comment>
<dbReference type="OrthoDB" id="6513042at2759"/>
<dbReference type="EC" id="3.6.4.12" evidence="4"/>
<name>A0A830HBV6_9CHLO</name>
<dbReference type="PANTHER" id="PTHR43788:SF8">
    <property type="entry name" value="DNA-BINDING PROTEIN SMUBP-2"/>
    <property type="match status" value="1"/>
</dbReference>
<evidence type="ECO:0000256" key="10">
    <source>
        <dbReference type="ARBA" id="ARBA00023242"/>
    </source>
</evidence>
<dbReference type="Pfam" id="PF13087">
    <property type="entry name" value="AAA_12"/>
    <property type="match status" value="1"/>
</dbReference>
<protein>
    <recommendedName>
        <fullName evidence="4">DNA helicase</fullName>
        <ecNumber evidence="4">3.6.4.12</ecNumber>
    </recommendedName>
</protein>
<evidence type="ECO:0000256" key="8">
    <source>
        <dbReference type="ARBA" id="ARBA00022806"/>
    </source>
</evidence>
<dbReference type="SUPFAM" id="SSF52540">
    <property type="entry name" value="P-loop containing nucleoside triphosphate hydrolases"/>
    <property type="match status" value="1"/>
</dbReference>
<keyword evidence="7" id="KW-0378">Hydrolase</keyword>
<feature type="domain" description="DNA2/NAM7 helicase helicase" evidence="12">
    <location>
        <begin position="401"/>
        <end position="673"/>
    </location>
</feature>
<evidence type="ECO:0000256" key="1">
    <source>
        <dbReference type="ARBA" id="ARBA00004123"/>
    </source>
</evidence>
<dbReference type="CDD" id="cd18808">
    <property type="entry name" value="SF1_C_Upf1"/>
    <property type="match status" value="1"/>
</dbReference>
<dbReference type="PANTHER" id="PTHR43788">
    <property type="entry name" value="DNA2/NAM7 HELICASE FAMILY MEMBER"/>
    <property type="match status" value="1"/>
</dbReference>
<dbReference type="Proteomes" id="UP000660262">
    <property type="component" value="Unassembled WGS sequence"/>
</dbReference>
<feature type="region of interest" description="Disordered" evidence="11">
    <location>
        <begin position="1"/>
        <end position="47"/>
    </location>
</feature>
<evidence type="ECO:0000259" key="12">
    <source>
        <dbReference type="Pfam" id="PF13086"/>
    </source>
</evidence>
<dbReference type="AlphaFoldDB" id="A0A830HBV6"/>
<gene>
    <name evidence="15" type="ORF">PPROV_000182600</name>
</gene>
<accession>A0A830HBV6</accession>
<dbReference type="Gene3D" id="3.40.50.300">
    <property type="entry name" value="P-loop containing nucleotide triphosphate hydrolases"/>
    <property type="match status" value="2"/>
</dbReference>
<organism evidence="15 16">
    <name type="scientific">Pycnococcus provasolii</name>
    <dbReference type="NCBI Taxonomy" id="41880"/>
    <lineage>
        <taxon>Eukaryota</taxon>
        <taxon>Viridiplantae</taxon>
        <taxon>Chlorophyta</taxon>
        <taxon>Pseudoscourfieldiophyceae</taxon>
        <taxon>Pseudoscourfieldiales</taxon>
        <taxon>Pycnococcaceae</taxon>
        <taxon>Pycnococcus</taxon>
    </lineage>
</organism>
<proteinExistence type="inferred from homology"/>
<feature type="compositionally biased region" description="Basic residues" evidence="11">
    <location>
        <begin position="9"/>
        <end position="28"/>
    </location>
</feature>
<keyword evidence="9" id="KW-0067">ATP-binding</keyword>
<evidence type="ECO:0000313" key="15">
    <source>
        <dbReference type="EMBL" id="GHP03071.1"/>
    </source>
</evidence>
<dbReference type="InterPro" id="IPR041679">
    <property type="entry name" value="DNA2/NAM7-like_C"/>
</dbReference>
<dbReference type="InterPro" id="IPR048761">
    <property type="entry name" value="SMUBP-2_HCS1_1B"/>
</dbReference>
<keyword evidence="5" id="KW-0963">Cytoplasm</keyword>
<feature type="domain" description="DNA2/NAM7 helicase-like C-terminal" evidence="13">
    <location>
        <begin position="682"/>
        <end position="904"/>
    </location>
</feature>
<dbReference type="GO" id="GO:0005524">
    <property type="term" value="F:ATP binding"/>
    <property type="evidence" value="ECO:0007669"/>
    <property type="project" value="UniProtKB-KW"/>
</dbReference>
<comment type="subcellular location">
    <subcellularLocation>
        <location evidence="2">Cytoplasm</location>
    </subcellularLocation>
    <subcellularLocation>
        <location evidence="1">Nucleus</location>
    </subcellularLocation>
</comment>
<dbReference type="Pfam" id="PF21138">
    <property type="entry name" value="SMUBP-2_HCS1_1B"/>
    <property type="match status" value="1"/>
</dbReference>
<dbReference type="GO" id="GO:0005634">
    <property type="term" value="C:nucleus"/>
    <property type="evidence" value="ECO:0007669"/>
    <property type="project" value="UniProtKB-SubCell"/>
</dbReference>
<evidence type="ECO:0000256" key="11">
    <source>
        <dbReference type="SAM" id="MobiDB-lite"/>
    </source>
</evidence>
<evidence type="ECO:0000256" key="7">
    <source>
        <dbReference type="ARBA" id="ARBA00022801"/>
    </source>
</evidence>
<reference evidence="15" key="1">
    <citation type="submission" date="2020-10" db="EMBL/GenBank/DDBJ databases">
        <title>Unveiling of a novel bifunctional photoreceptor, Dualchrome1, isolated from a cosmopolitan green alga.</title>
        <authorList>
            <person name="Suzuki S."/>
            <person name="Kawachi M."/>
        </authorList>
    </citation>
    <scope>NUCLEOTIDE SEQUENCE</scope>
    <source>
        <strain evidence="15">NIES 2893</strain>
    </source>
</reference>
<evidence type="ECO:0000256" key="6">
    <source>
        <dbReference type="ARBA" id="ARBA00022741"/>
    </source>
</evidence>
<dbReference type="InterPro" id="IPR041677">
    <property type="entry name" value="DNA2/NAM7_AAA_11"/>
</dbReference>
<sequence length="941" mass="101083">MADEDKRAAARARRQSAKEKRSARRGAGKGKAEGVPSVAAASFPDVPVPSAPAVRLPAMLNPRQRSGLHRFAERRQLCHVSADLPDERRVLVLATSEREVPDVTSDEAQEKEEREVDDAAACELVRAKLGPNAAGLSAMDMSNDADMAPPQRNDSTAKPPPPHLVSAGAFATASLPLIELEQKAEEEEAATAVASGAVRGEGRILKPLALAESHIGFMGRHVLTLHRAGGAAVPLPAHAITPHDIVHVRLAKSATGGEGDASGNEPLCSGVVSRLTDSSISVMCDDLSESAADAVSKLADGSWMANLRLEKVANETTYQRYRKAMQMLSRCDEDSAGEGPTPVGLPVAEVAFGRRIPRLDAKLFAELEACREAEPSTVQSLPGDGEETPGPSLRFFFNPRLDESQRRAVTRALACGEVALVHGPPGTGKTTTLVELILQMVVRQRRRILVSCASNAAVDNLCERLHRALSALVTGGAAAEVAASATERDMALSAKALEGLHPSQALVRVGHVSRLHESVLTCALEYRVDKSHQMELARDIKTEMNSLHKKLYGGDGKSRIPFAERRAMRGEYKTLRKEYGKRCAMASDDVLGSCRICCTTLSTALGGNLQKFLSHRRNVSTDPSQKVDGSFFDVCVIDEAAQALEVACWGALLQSPRCVLAGDHHQLPPTVTSADACKRGFDVTLFSRLMSMRGSESFSQMLEVQYRMHHSIMDWSSREFYGCQLVANPSVYHHALWRSPEVKMPAIVFVDTSGVDGCEEAEDDAGSRMNRGEAAIALEYACALCGIVTRHSRARGGGGDDACAAAIVDGVGTLTPRDVGVIAPYNAQVALLKELRSEYASAYGASVEALEVSTVDSFQGREKAAIVLTLVRSNSQGEVGFLSDARRLNVAITRAQRHLCVIADGGCVGSRNAFLKRVMAHLEERADYRCGDELLPLDDAL</sequence>
<dbReference type="GO" id="GO:0016787">
    <property type="term" value="F:hydrolase activity"/>
    <property type="evidence" value="ECO:0007669"/>
    <property type="project" value="UniProtKB-KW"/>
</dbReference>
<evidence type="ECO:0000256" key="4">
    <source>
        <dbReference type="ARBA" id="ARBA00012551"/>
    </source>
</evidence>
<evidence type="ECO:0000259" key="14">
    <source>
        <dbReference type="Pfam" id="PF21138"/>
    </source>
</evidence>
<keyword evidence="10" id="KW-0539">Nucleus</keyword>
<keyword evidence="8" id="KW-0347">Helicase</keyword>
<dbReference type="InterPro" id="IPR027417">
    <property type="entry name" value="P-loop_NTPase"/>
</dbReference>
<keyword evidence="16" id="KW-1185">Reference proteome</keyword>
<evidence type="ECO:0000256" key="3">
    <source>
        <dbReference type="ARBA" id="ARBA00007913"/>
    </source>
</evidence>
<dbReference type="InterPro" id="IPR050534">
    <property type="entry name" value="Coronavir_polyprotein_1ab"/>
</dbReference>
<evidence type="ECO:0000256" key="5">
    <source>
        <dbReference type="ARBA" id="ARBA00022490"/>
    </source>
</evidence>
<dbReference type="GO" id="GO:0005737">
    <property type="term" value="C:cytoplasm"/>
    <property type="evidence" value="ECO:0007669"/>
    <property type="project" value="UniProtKB-SubCell"/>
</dbReference>
<evidence type="ECO:0000259" key="13">
    <source>
        <dbReference type="Pfam" id="PF13087"/>
    </source>
</evidence>
<dbReference type="GO" id="GO:0043139">
    <property type="term" value="F:5'-3' DNA helicase activity"/>
    <property type="evidence" value="ECO:0007669"/>
    <property type="project" value="TreeGrafter"/>
</dbReference>
<evidence type="ECO:0000256" key="9">
    <source>
        <dbReference type="ARBA" id="ARBA00022840"/>
    </source>
</evidence>
<feature type="region of interest" description="Disordered" evidence="11">
    <location>
        <begin position="134"/>
        <end position="161"/>
    </location>
</feature>
<evidence type="ECO:0000313" key="16">
    <source>
        <dbReference type="Proteomes" id="UP000660262"/>
    </source>
</evidence>
<evidence type="ECO:0000256" key="2">
    <source>
        <dbReference type="ARBA" id="ARBA00004496"/>
    </source>
</evidence>
<dbReference type="Gene3D" id="2.40.30.270">
    <property type="match status" value="1"/>
</dbReference>
<comment type="similarity">
    <text evidence="3">Belongs to the DNA2/NAM7 helicase family.</text>
</comment>
<keyword evidence="6" id="KW-0547">Nucleotide-binding</keyword>
<dbReference type="EMBL" id="BNJQ01000004">
    <property type="protein sequence ID" value="GHP03071.1"/>
    <property type="molecule type" value="Genomic_DNA"/>
</dbReference>